<organism evidence="1 2">
    <name type="scientific">Methylocella tundrae</name>
    <dbReference type="NCBI Taxonomy" id="227605"/>
    <lineage>
        <taxon>Bacteria</taxon>
        <taxon>Pseudomonadati</taxon>
        <taxon>Pseudomonadota</taxon>
        <taxon>Alphaproteobacteria</taxon>
        <taxon>Hyphomicrobiales</taxon>
        <taxon>Beijerinckiaceae</taxon>
        <taxon>Methylocella</taxon>
    </lineage>
</organism>
<evidence type="ECO:0000313" key="1">
    <source>
        <dbReference type="EMBL" id="VFU09542.1"/>
    </source>
</evidence>
<proteinExistence type="predicted"/>
<gene>
    <name evidence="1" type="ORF">MTUNDRAET4_2655</name>
</gene>
<evidence type="ECO:0000313" key="2">
    <source>
        <dbReference type="Proteomes" id="UP000294360"/>
    </source>
</evidence>
<accession>A0A4U8Z2M0</accession>
<dbReference type="EMBL" id="LR536450">
    <property type="protein sequence ID" value="VFU09542.1"/>
    <property type="molecule type" value="Genomic_DNA"/>
</dbReference>
<name>A0A4U8Z2M0_METTU</name>
<reference evidence="1 2" key="1">
    <citation type="submission" date="2019-03" db="EMBL/GenBank/DDBJ databases">
        <authorList>
            <person name="Kox A.R. M."/>
        </authorList>
    </citation>
    <scope>NUCLEOTIDE SEQUENCE [LARGE SCALE GENOMIC DNA]</scope>
    <source>
        <strain evidence="1">MTUNDRAET4 annotated genome</strain>
    </source>
</reference>
<dbReference type="KEGG" id="mtun:MTUNDRAET4_2655"/>
<dbReference type="Proteomes" id="UP000294360">
    <property type="component" value="Chromosome"/>
</dbReference>
<dbReference type="AlphaFoldDB" id="A0A4U8Z2M0"/>
<protein>
    <submittedName>
        <fullName evidence="1">Uncharacterized protein</fullName>
    </submittedName>
</protein>
<sequence>MTASATLLACLDRVLGVAHRLLNVTFGLLHDAFSLQLFGADGLADALLDMSSSLVGEAGDLVFGAAHC</sequence>